<gene>
    <name evidence="5" type="ORF">KY465_00625</name>
</gene>
<dbReference type="PANTHER" id="PTHR30579">
    <property type="entry name" value="TRANSCRIPTIONAL REGULATOR"/>
    <property type="match status" value="1"/>
</dbReference>
<protein>
    <submittedName>
        <fullName evidence="5">LysR family transcriptional regulator</fullName>
    </submittedName>
</protein>
<organism evidence="5 6">
    <name type="scientific">Pseudohoeflea coraliihabitans</name>
    <dbReference type="NCBI Taxonomy" id="2860393"/>
    <lineage>
        <taxon>Bacteria</taxon>
        <taxon>Pseudomonadati</taxon>
        <taxon>Pseudomonadota</taxon>
        <taxon>Alphaproteobacteria</taxon>
        <taxon>Hyphomicrobiales</taxon>
        <taxon>Rhizobiaceae</taxon>
        <taxon>Pseudohoeflea</taxon>
    </lineage>
</organism>
<dbReference type="Pfam" id="PF03466">
    <property type="entry name" value="LysR_substrate"/>
    <property type="match status" value="1"/>
</dbReference>
<dbReference type="InterPro" id="IPR000847">
    <property type="entry name" value="LysR_HTH_N"/>
</dbReference>
<name>A0ABS6WIK6_9HYPH</name>
<dbReference type="InterPro" id="IPR050176">
    <property type="entry name" value="LTTR"/>
</dbReference>
<evidence type="ECO:0000313" key="5">
    <source>
        <dbReference type="EMBL" id="MBW3095776.1"/>
    </source>
</evidence>
<keyword evidence="3" id="KW-0804">Transcription</keyword>
<accession>A0ABS6WIK6</accession>
<evidence type="ECO:0000256" key="1">
    <source>
        <dbReference type="ARBA" id="ARBA00023015"/>
    </source>
</evidence>
<keyword evidence="2" id="KW-0238">DNA-binding</keyword>
<dbReference type="Pfam" id="PF00126">
    <property type="entry name" value="HTH_1"/>
    <property type="match status" value="1"/>
</dbReference>
<comment type="caution">
    <text evidence="5">The sequence shown here is derived from an EMBL/GenBank/DDBJ whole genome shotgun (WGS) entry which is preliminary data.</text>
</comment>
<dbReference type="InterPro" id="IPR005119">
    <property type="entry name" value="LysR_subst-bd"/>
</dbReference>
<evidence type="ECO:0000259" key="4">
    <source>
        <dbReference type="PROSITE" id="PS50931"/>
    </source>
</evidence>
<dbReference type="PANTHER" id="PTHR30579:SF7">
    <property type="entry name" value="HTH-TYPE TRANSCRIPTIONAL REGULATOR LRHA-RELATED"/>
    <property type="match status" value="1"/>
</dbReference>
<evidence type="ECO:0000313" key="6">
    <source>
        <dbReference type="Proteomes" id="UP001430804"/>
    </source>
</evidence>
<proteinExistence type="predicted"/>
<evidence type="ECO:0000256" key="3">
    <source>
        <dbReference type="ARBA" id="ARBA00023163"/>
    </source>
</evidence>
<dbReference type="PROSITE" id="PS50931">
    <property type="entry name" value="HTH_LYSR"/>
    <property type="match status" value="1"/>
</dbReference>
<sequence length="301" mass="32396">MNAPLLPTVPTLDPELLRSFVAIAETGRFASAAERVHRTPSAVSMQIKRLEEVLGVAVFARDARNVTLTPDGEVLLGYARRLLALNRETMSRFVSPSVSGIVKIGAPSDYGEVILPKVLKRFAASHPQVVVDVVIDQSSELRSRFAAGQIDLAVTSCGMLGENSGGELMMTDDIVWVGAKGGQAYLCDPLPVSLWDENCAWRQAALTHLEKVGRHYRVAFMTAHMSGQRAAILSDLAVAPMGRKFTGADLQILGPESGLPDIGNYGLMLHVADGAAAPTRALADHMRSVFEHFRETGSFGC</sequence>
<dbReference type="RefSeq" id="WP_219157336.1">
    <property type="nucleotide sequence ID" value="NZ_JAHWQX010000001.1"/>
</dbReference>
<dbReference type="Proteomes" id="UP001430804">
    <property type="component" value="Unassembled WGS sequence"/>
</dbReference>
<reference evidence="5" key="1">
    <citation type="submission" date="2021-07" db="EMBL/GenBank/DDBJ databases">
        <title>Pseudohoeflea marina sp. nov. a polyhydroxyalcanoate-producing bacterium.</title>
        <authorList>
            <person name="Zheng W."/>
            <person name="Yu S."/>
            <person name="Huang Y."/>
        </authorList>
    </citation>
    <scope>NUCLEOTIDE SEQUENCE</scope>
    <source>
        <strain evidence="5">DP4N28-3</strain>
    </source>
</reference>
<dbReference type="EMBL" id="JAHWQX010000001">
    <property type="protein sequence ID" value="MBW3095776.1"/>
    <property type="molecule type" value="Genomic_DNA"/>
</dbReference>
<evidence type="ECO:0000256" key="2">
    <source>
        <dbReference type="ARBA" id="ARBA00023125"/>
    </source>
</evidence>
<feature type="domain" description="HTH lysR-type" evidence="4">
    <location>
        <begin position="12"/>
        <end position="69"/>
    </location>
</feature>
<keyword evidence="6" id="KW-1185">Reference proteome</keyword>
<keyword evidence="1" id="KW-0805">Transcription regulation</keyword>